<feature type="transmembrane region" description="Helical" evidence="1">
    <location>
        <begin position="193"/>
        <end position="212"/>
    </location>
</feature>
<dbReference type="eggNOG" id="ENOG502Z95P">
    <property type="taxonomic scope" value="Bacteria"/>
</dbReference>
<dbReference type="Proteomes" id="UP000007652">
    <property type="component" value="Unassembled WGS sequence"/>
</dbReference>
<evidence type="ECO:0000313" key="3">
    <source>
        <dbReference type="Proteomes" id="UP000007652"/>
    </source>
</evidence>
<dbReference type="STRING" id="857293.CAAU_2066"/>
<dbReference type="AlphaFoldDB" id="I7K973"/>
<proteinExistence type="predicted"/>
<dbReference type="EMBL" id="CAKP01000109">
    <property type="protein sequence ID" value="CCJ34150.1"/>
    <property type="molecule type" value="Genomic_DNA"/>
</dbReference>
<evidence type="ECO:0008006" key="4">
    <source>
        <dbReference type="Google" id="ProtNLM"/>
    </source>
</evidence>
<reference evidence="2 3" key="1">
    <citation type="journal article" date="2011" name="J. Bacteriol.">
        <title>Draft genome sequence of Caloramator australicus strain RC3T, a thermoanaerobe from the Great Artesian Basin of Australia.</title>
        <authorList>
            <person name="Ogg C.D."/>
            <person name="Patel B.K.C."/>
        </authorList>
    </citation>
    <scope>NUCLEOTIDE SEQUENCE [LARGE SCALE GENOMIC DNA]</scope>
    <source>
        <strain evidence="2 3">RC3</strain>
    </source>
</reference>
<evidence type="ECO:0000313" key="2">
    <source>
        <dbReference type="EMBL" id="CCJ34150.1"/>
    </source>
</evidence>
<evidence type="ECO:0000256" key="1">
    <source>
        <dbReference type="SAM" id="Phobius"/>
    </source>
</evidence>
<keyword evidence="1" id="KW-0472">Membrane</keyword>
<comment type="caution">
    <text evidence="2">The sequence shown here is derived from an EMBL/GenBank/DDBJ whole genome shotgun (WGS) entry which is preliminary data.</text>
</comment>
<organism evidence="2 3">
    <name type="scientific">Caloramator australicus RC3</name>
    <dbReference type="NCBI Taxonomy" id="857293"/>
    <lineage>
        <taxon>Bacteria</taxon>
        <taxon>Bacillati</taxon>
        <taxon>Bacillota</taxon>
        <taxon>Clostridia</taxon>
        <taxon>Eubacteriales</taxon>
        <taxon>Clostridiaceae</taxon>
        <taxon>Caloramator</taxon>
    </lineage>
</organism>
<keyword evidence="1" id="KW-1133">Transmembrane helix</keyword>
<keyword evidence="3" id="KW-1185">Reference proteome</keyword>
<feature type="transmembrane region" description="Helical" evidence="1">
    <location>
        <begin position="110"/>
        <end position="131"/>
    </location>
</feature>
<feature type="transmembrane region" description="Helical" evidence="1">
    <location>
        <begin position="37"/>
        <end position="57"/>
    </location>
</feature>
<gene>
    <name evidence="2" type="ORF">CAAU_2066</name>
</gene>
<accession>I7K973</accession>
<feature type="transmembrane region" description="Helical" evidence="1">
    <location>
        <begin position="161"/>
        <end position="181"/>
    </location>
</feature>
<dbReference type="OrthoDB" id="1115879at2"/>
<dbReference type="RefSeq" id="WP_008909406.1">
    <property type="nucleotide sequence ID" value="NZ_CAKP01000109.1"/>
</dbReference>
<sequence>MKKKDFLWLTALLLVIFILIYKPTHVAFVTLTKSHPYIMGFIKVSILATMGELLAIRLQTGDYKKPHGLIYRFIIWGFLGMVFALVFDLFSSGVSACIEKSLLPKSSLRFWPAFYTSALMNLIFAPTFMALHRITDTFIDLGEGKLNKILKVKLNDVISKIDWNTFISFVVLKTIPFFWIPAHTITFLLPSEYRVLMASFLSIALGAILSLAKRKK</sequence>
<name>I7K973_9CLOT</name>
<feature type="transmembrane region" description="Helical" evidence="1">
    <location>
        <begin position="69"/>
        <end position="90"/>
    </location>
</feature>
<keyword evidence="1" id="KW-0812">Transmembrane</keyword>
<protein>
    <recommendedName>
        <fullName evidence="4">Mpv17 / PMP22 family protein</fullName>
    </recommendedName>
</protein>